<gene>
    <name evidence="3" type="ORF">K489DRAFT_374304</name>
</gene>
<protein>
    <recommendedName>
        <fullName evidence="4">Heterokaryon incompatibility domain-containing protein</fullName>
    </recommendedName>
</protein>
<sequence>MYTWYRDAVACYAFSEDLKFNANFKPFPVAAYVSPANDEESSSNGSYAPRRCASAPENLSNPSSLMSRQGTSRIIFRLPPKSRWSQREWTLQESLAPQTVFSFDARLTFLGRKRGQWSNGSRSQGQKYGEDRPY</sequence>
<reference evidence="3" key="1">
    <citation type="submission" date="2020-01" db="EMBL/GenBank/DDBJ databases">
        <authorList>
            <consortium name="DOE Joint Genome Institute"/>
            <person name="Haridas S."/>
            <person name="Albert R."/>
            <person name="Binder M."/>
            <person name="Bloem J."/>
            <person name="Labutti K."/>
            <person name="Salamov A."/>
            <person name="Andreopoulos B."/>
            <person name="Baker S.E."/>
            <person name="Barry K."/>
            <person name="Bills G."/>
            <person name="Bluhm B.H."/>
            <person name="Cannon C."/>
            <person name="Castanera R."/>
            <person name="Culley D.E."/>
            <person name="Daum C."/>
            <person name="Ezra D."/>
            <person name="Gonzalez J.B."/>
            <person name="Henrissat B."/>
            <person name="Kuo A."/>
            <person name="Liang C."/>
            <person name="Lipzen A."/>
            <person name="Lutzoni F."/>
            <person name="Magnuson J."/>
            <person name="Mondo S."/>
            <person name="Nolan M."/>
            <person name="Ohm R."/>
            <person name="Pangilinan J."/>
            <person name="Park H.-J."/>
            <person name="Ramirez L."/>
            <person name="Alfaro M."/>
            <person name="Sun H."/>
            <person name="Tritt A."/>
            <person name="Yoshinaga Y."/>
            <person name="Zwiers L.-H."/>
            <person name="Turgeon B.G."/>
            <person name="Goodwin S.B."/>
            <person name="Spatafora J.W."/>
            <person name="Crous P.W."/>
            <person name="Grigoriev I.V."/>
        </authorList>
    </citation>
    <scope>NUCLEOTIDE SEQUENCE</scope>
    <source>
        <strain evidence="3">CBS 342.82</strain>
    </source>
</reference>
<feature type="region of interest" description="Disordered" evidence="1">
    <location>
        <begin position="35"/>
        <end position="66"/>
    </location>
</feature>
<evidence type="ECO:0000313" key="3">
    <source>
        <dbReference type="RefSeq" id="XP_033455501.1"/>
    </source>
</evidence>
<feature type="compositionally biased region" description="Polar residues" evidence="1">
    <location>
        <begin position="57"/>
        <end position="66"/>
    </location>
</feature>
<accession>A0A6J3LRL2</accession>
<evidence type="ECO:0000313" key="2">
    <source>
        <dbReference type="Proteomes" id="UP000504637"/>
    </source>
</evidence>
<evidence type="ECO:0000256" key="1">
    <source>
        <dbReference type="SAM" id="MobiDB-lite"/>
    </source>
</evidence>
<feature type="region of interest" description="Disordered" evidence="1">
    <location>
        <begin position="114"/>
        <end position="134"/>
    </location>
</feature>
<dbReference type="GeneID" id="54361314"/>
<evidence type="ECO:0008006" key="4">
    <source>
        <dbReference type="Google" id="ProtNLM"/>
    </source>
</evidence>
<reference evidence="3" key="3">
    <citation type="submission" date="2025-08" db="UniProtKB">
        <authorList>
            <consortium name="RefSeq"/>
        </authorList>
    </citation>
    <scope>IDENTIFICATION</scope>
    <source>
        <strain evidence="3">CBS 342.82</strain>
    </source>
</reference>
<proteinExistence type="predicted"/>
<name>A0A6J3LRL2_9PEZI</name>
<dbReference type="RefSeq" id="XP_033455501.1">
    <property type="nucleotide sequence ID" value="XM_033603514.1"/>
</dbReference>
<dbReference type="Proteomes" id="UP000504637">
    <property type="component" value="Unplaced"/>
</dbReference>
<dbReference type="AlphaFoldDB" id="A0A6J3LRL2"/>
<dbReference type="PANTHER" id="PTHR10622">
    <property type="entry name" value="HET DOMAIN-CONTAINING PROTEIN"/>
    <property type="match status" value="1"/>
</dbReference>
<organism evidence="3">
    <name type="scientific">Dissoconium aciculare CBS 342.82</name>
    <dbReference type="NCBI Taxonomy" id="1314786"/>
    <lineage>
        <taxon>Eukaryota</taxon>
        <taxon>Fungi</taxon>
        <taxon>Dikarya</taxon>
        <taxon>Ascomycota</taxon>
        <taxon>Pezizomycotina</taxon>
        <taxon>Dothideomycetes</taxon>
        <taxon>Dothideomycetidae</taxon>
        <taxon>Mycosphaerellales</taxon>
        <taxon>Dissoconiaceae</taxon>
        <taxon>Dissoconium</taxon>
    </lineage>
</organism>
<reference evidence="3" key="2">
    <citation type="submission" date="2020-04" db="EMBL/GenBank/DDBJ databases">
        <authorList>
            <consortium name="NCBI Genome Project"/>
        </authorList>
    </citation>
    <scope>NUCLEOTIDE SEQUENCE</scope>
    <source>
        <strain evidence="3">CBS 342.82</strain>
    </source>
</reference>
<dbReference type="PANTHER" id="PTHR10622:SF12">
    <property type="entry name" value="HET DOMAIN-CONTAINING PROTEIN"/>
    <property type="match status" value="1"/>
</dbReference>
<keyword evidence="2" id="KW-1185">Reference proteome</keyword>
<feature type="compositionally biased region" description="Polar residues" evidence="1">
    <location>
        <begin position="116"/>
        <end position="126"/>
    </location>
</feature>